<name>A0A1Y2G464_9BASI</name>
<proteinExistence type="predicted"/>
<evidence type="ECO:0000313" key="2">
    <source>
        <dbReference type="EMBL" id="ORY91590.1"/>
    </source>
</evidence>
<feature type="compositionally biased region" description="Basic and acidic residues" evidence="1">
    <location>
        <begin position="263"/>
        <end position="277"/>
    </location>
</feature>
<gene>
    <name evidence="2" type="ORF">BCR35DRAFT_298815</name>
</gene>
<feature type="compositionally biased region" description="Basic and acidic residues" evidence="1">
    <location>
        <begin position="286"/>
        <end position="303"/>
    </location>
</feature>
<feature type="compositionally biased region" description="Polar residues" evidence="1">
    <location>
        <begin position="32"/>
        <end position="42"/>
    </location>
</feature>
<sequence>MCSRTPLDELSKHYPTGFTLRPCSPTDKHFSTPPTSLSSFRQLSSHPLSATLAAAAAPSPGSPTVSHEDFQAFRAPRTQMEALPPLSAATFVQLASNSTFVPTHRPPSPCQWGMEAPPAEAASSPYWNPEQETLHSLRTIHASWSAPTLSSSSSTRTKKFIYDFPSSDEAASVASTSSSFRDGRLGAGDCEDSAPITVEGGKEKRGKRKAHALTLIPAVDAAWDFERLFGKSRRWDGAGEEEVFGDEGGTSGRVDGIGKATYKDAHRGPREPVDHLHSNPTTTEELQERATSERQKEGQQETFETMRRVALERLTLLGAHLAWSGSGLGSGGVGK</sequence>
<reference evidence="2 3" key="1">
    <citation type="submission" date="2016-07" db="EMBL/GenBank/DDBJ databases">
        <title>Pervasive Adenine N6-methylation of Active Genes in Fungi.</title>
        <authorList>
            <consortium name="DOE Joint Genome Institute"/>
            <person name="Mondo S.J."/>
            <person name="Dannebaum R.O."/>
            <person name="Kuo R.C."/>
            <person name="Labutti K."/>
            <person name="Haridas S."/>
            <person name="Kuo A."/>
            <person name="Salamov A."/>
            <person name="Ahrendt S.R."/>
            <person name="Lipzen A."/>
            <person name="Sullivan W."/>
            <person name="Andreopoulos W.B."/>
            <person name="Clum A."/>
            <person name="Lindquist E."/>
            <person name="Daum C."/>
            <person name="Ramamoorthy G.K."/>
            <person name="Gryganskyi A."/>
            <person name="Culley D."/>
            <person name="Magnuson J.K."/>
            <person name="James T.Y."/>
            <person name="O'Malley M.A."/>
            <person name="Stajich J.E."/>
            <person name="Spatafora J.W."/>
            <person name="Visel A."/>
            <person name="Grigoriev I.V."/>
        </authorList>
    </citation>
    <scope>NUCLEOTIDE SEQUENCE [LARGE SCALE GENOMIC DNA]</scope>
    <source>
        <strain evidence="2 3">62-1032</strain>
    </source>
</reference>
<evidence type="ECO:0000256" key="1">
    <source>
        <dbReference type="SAM" id="MobiDB-lite"/>
    </source>
</evidence>
<dbReference type="EMBL" id="MCGR01000002">
    <property type="protein sequence ID" value="ORY91590.1"/>
    <property type="molecule type" value="Genomic_DNA"/>
</dbReference>
<feature type="region of interest" description="Disordered" evidence="1">
    <location>
        <begin position="15"/>
        <end position="42"/>
    </location>
</feature>
<evidence type="ECO:0000313" key="3">
    <source>
        <dbReference type="Proteomes" id="UP000193467"/>
    </source>
</evidence>
<organism evidence="2 3">
    <name type="scientific">Leucosporidium creatinivorum</name>
    <dbReference type="NCBI Taxonomy" id="106004"/>
    <lineage>
        <taxon>Eukaryota</taxon>
        <taxon>Fungi</taxon>
        <taxon>Dikarya</taxon>
        <taxon>Basidiomycota</taxon>
        <taxon>Pucciniomycotina</taxon>
        <taxon>Microbotryomycetes</taxon>
        <taxon>Leucosporidiales</taxon>
        <taxon>Leucosporidium</taxon>
    </lineage>
</organism>
<dbReference type="Proteomes" id="UP000193467">
    <property type="component" value="Unassembled WGS sequence"/>
</dbReference>
<keyword evidence="3" id="KW-1185">Reference proteome</keyword>
<feature type="region of interest" description="Disordered" evidence="1">
    <location>
        <begin position="263"/>
        <end position="303"/>
    </location>
</feature>
<dbReference type="InParanoid" id="A0A1Y2G464"/>
<protein>
    <submittedName>
        <fullName evidence="2">Uncharacterized protein</fullName>
    </submittedName>
</protein>
<comment type="caution">
    <text evidence="2">The sequence shown here is derived from an EMBL/GenBank/DDBJ whole genome shotgun (WGS) entry which is preliminary data.</text>
</comment>
<accession>A0A1Y2G464</accession>
<dbReference type="AlphaFoldDB" id="A0A1Y2G464"/>